<dbReference type="RefSeq" id="WP_044775100.1">
    <property type="nucleotide sequence ID" value="NZ_CEFG01000140.1"/>
</dbReference>
<accession>A0A116M0N1</accession>
<dbReference type="AlphaFoldDB" id="A0A116M0N1"/>
<proteinExistence type="predicted"/>
<reference evidence="1 2" key="1">
    <citation type="submission" date="2016-02" db="EMBL/GenBank/DDBJ databases">
        <authorList>
            <consortium name="Pathogen Informatics"/>
        </authorList>
    </citation>
    <scope>NUCLEOTIDE SEQUENCE [LARGE SCALE GENOMIC DNA]</scope>
    <source>
        <strain evidence="1 2">LSS54</strain>
    </source>
</reference>
<dbReference type="EMBL" id="FIHD01000075">
    <property type="protein sequence ID" value="CYV21394.1"/>
    <property type="molecule type" value="Genomic_DNA"/>
</dbReference>
<gene>
    <name evidence="1" type="ORF">ERS132416_02335</name>
</gene>
<sequence>MKTPKEYTKLLKDAKLTEEIIAQCTYSVNKRAKNYRDKIQELRESRYNRYKYQNIEKAKEKKNEYYAQKEVLLSVFSPKVIHKQPIEPETIRVFSYQKDYRKLLEEKNDSILYTNSYYDEENRKVDFFDYSTRREKYLYFLYYEFGGYSFHSPIDELSTKDYPELMVEEIDSTFTTYGADITDLLSTSFVKKVIELIRSREYTLIN</sequence>
<protein>
    <submittedName>
        <fullName evidence="1">Uncharacterized protein</fullName>
    </submittedName>
</protein>
<dbReference type="Proteomes" id="UP000073494">
    <property type="component" value="Unassembled WGS sequence"/>
</dbReference>
<evidence type="ECO:0000313" key="1">
    <source>
        <dbReference type="EMBL" id="CYV21394.1"/>
    </source>
</evidence>
<evidence type="ECO:0000313" key="2">
    <source>
        <dbReference type="Proteomes" id="UP000073494"/>
    </source>
</evidence>
<organism evidence="1 2">
    <name type="scientific">Streptococcus suis</name>
    <dbReference type="NCBI Taxonomy" id="1307"/>
    <lineage>
        <taxon>Bacteria</taxon>
        <taxon>Bacillati</taxon>
        <taxon>Bacillota</taxon>
        <taxon>Bacilli</taxon>
        <taxon>Lactobacillales</taxon>
        <taxon>Streptococcaceae</taxon>
        <taxon>Streptococcus</taxon>
    </lineage>
</organism>
<name>A0A116M0N1_STRSU</name>